<dbReference type="RefSeq" id="WP_188990619.1">
    <property type="nucleotide sequence ID" value="NZ_BMMT01000018.1"/>
</dbReference>
<reference evidence="1 2" key="1">
    <citation type="journal article" date="2014" name="Int. J. Syst. Evol. Microbiol.">
        <title>Complete genome sequence of Corynebacterium casei LMG S-19264T (=DSM 44701T), isolated from a smear-ripened cheese.</title>
        <authorList>
            <consortium name="US DOE Joint Genome Institute (JGI-PGF)"/>
            <person name="Walter F."/>
            <person name="Albersmeier A."/>
            <person name="Kalinowski J."/>
            <person name="Ruckert C."/>
        </authorList>
    </citation>
    <scope>NUCLEOTIDE SEQUENCE [LARGE SCALE GENOMIC DNA]</scope>
    <source>
        <strain evidence="1 2">CGMCC 4.7206</strain>
    </source>
</reference>
<accession>A0A917NHR0</accession>
<dbReference type="AlphaFoldDB" id="A0A917NHR0"/>
<organism evidence="1 2">
    <name type="scientific">Saccharopolyspora thermophila</name>
    <dbReference type="NCBI Taxonomy" id="89367"/>
    <lineage>
        <taxon>Bacteria</taxon>
        <taxon>Bacillati</taxon>
        <taxon>Actinomycetota</taxon>
        <taxon>Actinomycetes</taxon>
        <taxon>Pseudonocardiales</taxon>
        <taxon>Pseudonocardiaceae</taxon>
        <taxon>Saccharopolyspora</taxon>
    </lineage>
</organism>
<dbReference type="Proteomes" id="UP000597989">
    <property type="component" value="Unassembled WGS sequence"/>
</dbReference>
<gene>
    <name evidence="1" type="ORF">GCM10011581_43530</name>
</gene>
<sequence length="83" mass="8965">MEIKIPGLARNTPVVSRLEKIGDVIDELDRALDEVEFLEDDIVDKRAFQTAQDLAGKARAALTGVRDGIGKKGGPSVAKGYKK</sequence>
<name>A0A917NHR0_9PSEU</name>
<evidence type="ECO:0000313" key="2">
    <source>
        <dbReference type="Proteomes" id="UP000597989"/>
    </source>
</evidence>
<dbReference type="EMBL" id="BMMT01000018">
    <property type="protein sequence ID" value="GGJ01607.1"/>
    <property type="molecule type" value="Genomic_DNA"/>
</dbReference>
<proteinExistence type="predicted"/>
<comment type="caution">
    <text evidence="1">The sequence shown here is derived from an EMBL/GenBank/DDBJ whole genome shotgun (WGS) entry which is preliminary data.</text>
</comment>
<protein>
    <submittedName>
        <fullName evidence="1">Uncharacterized protein</fullName>
    </submittedName>
</protein>
<evidence type="ECO:0000313" key="1">
    <source>
        <dbReference type="EMBL" id="GGJ01607.1"/>
    </source>
</evidence>